<sequence length="360" mass="40029">MESERWSRVPKGRETEKMESGMGKSNYYYSHGVMGSAGSSSGMLMPPPLVNSYAAAAADQTSSSSNHQHCFVSLPFTNINPNQNGSQEYEMRMKTKVMSHPLFPRLLASYVNCQKVGAPAEVVARLEDAAAASISSSAALSAACEESEPDPELDQFMEAYCEMLTKYHEELTKPFHEAMLGLSKINSQLKALSVSPSYSASTGDLVGQGGSSEEAGVNENCIDPRAKDWDIRAKLLQKYGGSLGSLSQELKKKKKNGKLPKEARVQLQEWWSRNYTWPYPSEPQKLALAASTGLTVKQINNWFINQRKRHWKPSAEGMQLAMVDHSFQKMVDHPQFFYNYMDHLICNPSPMDCTSTPMVD</sequence>
<reference evidence="9" key="1">
    <citation type="submission" date="2010-10" db="EMBL/GenBank/DDBJ databases">
        <title>A Strawberry KNOX Gene Regulates Leaf, Flower and Meristem Architecture.</title>
        <authorList>
            <person name="Chatterjee M."/>
            <person name="Bermudez-Lozano C.L."/>
            <person name="Clancy M.A."/>
            <person name="Davis T.M."/>
            <person name="Folta K.M."/>
        </authorList>
    </citation>
    <scope>NUCLEOTIDE SEQUENCE</scope>
</reference>
<dbReference type="InterPro" id="IPR050224">
    <property type="entry name" value="TALE_homeobox"/>
</dbReference>
<dbReference type="GO" id="GO:0003677">
    <property type="term" value="F:DNA binding"/>
    <property type="evidence" value="ECO:0007669"/>
    <property type="project" value="UniProtKB-UniRule"/>
</dbReference>
<dbReference type="InterPro" id="IPR008422">
    <property type="entry name" value="KN_HD"/>
</dbReference>
<dbReference type="GO" id="GO:0000981">
    <property type="term" value="F:DNA-binding transcription factor activity, RNA polymerase II-specific"/>
    <property type="evidence" value="ECO:0007669"/>
    <property type="project" value="InterPro"/>
</dbReference>
<dbReference type="SMART" id="SM00389">
    <property type="entry name" value="HOX"/>
    <property type="match status" value="1"/>
</dbReference>
<organism evidence="9">
    <name type="scientific">Fragaria vesca</name>
    <name type="common">Woodland strawberry</name>
    <name type="synonym">Potentilla vesca</name>
    <dbReference type="NCBI Taxonomy" id="57918"/>
    <lineage>
        <taxon>Eukaryota</taxon>
        <taxon>Viridiplantae</taxon>
        <taxon>Streptophyta</taxon>
        <taxon>Embryophyta</taxon>
        <taxon>Tracheophyta</taxon>
        <taxon>Spermatophyta</taxon>
        <taxon>Magnoliopsida</taxon>
        <taxon>eudicotyledons</taxon>
        <taxon>Gunneridae</taxon>
        <taxon>Pentapetalae</taxon>
        <taxon>rosids</taxon>
        <taxon>fabids</taxon>
        <taxon>Rosales</taxon>
        <taxon>Rosaceae</taxon>
        <taxon>Rosoideae</taxon>
        <taxon>Potentilleae</taxon>
        <taxon>Fragariinae</taxon>
        <taxon>Fragaria</taxon>
    </lineage>
</organism>
<feature type="domain" description="ELK" evidence="8">
    <location>
        <begin position="230"/>
        <end position="250"/>
    </location>
</feature>
<dbReference type="InterPro" id="IPR017970">
    <property type="entry name" value="Homeobox_CS"/>
</dbReference>
<dbReference type="PROSITE" id="PS00027">
    <property type="entry name" value="HOMEOBOX_1"/>
    <property type="match status" value="1"/>
</dbReference>
<dbReference type="InterPro" id="IPR001356">
    <property type="entry name" value="HD"/>
</dbReference>
<dbReference type="GeneID" id="101300202"/>
<evidence type="ECO:0000256" key="5">
    <source>
        <dbReference type="PROSITE-ProRule" id="PRU00108"/>
    </source>
</evidence>
<dbReference type="SMART" id="SM01255">
    <property type="entry name" value="KNOX1"/>
    <property type="match status" value="1"/>
</dbReference>
<dbReference type="PROSITE" id="PS50071">
    <property type="entry name" value="HOMEOBOX_2"/>
    <property type="match status" value="1"/>
</dbReference>
<comment type="similarity">
    <text evidence="6">Belongs to the TALE/KNOX homeobox family.</text>
</comment>
<dbReference type="SUPFAM" id="SSF46689">
    <property type="entry name" value="Homeodomain-like"/>
    <property type="match status" value="1"/>
</dbReference>
<dbReference type="PROSITE" id="PS51213">
    <property type="entry name" value="ELK"/>
    <property type="match status" value="1"/>
</dbReference>
<evidence type="ECO:0000256" key="4">
    <source>
        <dbReference type="ARBA" id="ARBA00023242"/>
    </source>
</evidence>
<feature type="domain" description="Homeobox" evidence="7">
    <location>
        <begin position="250"/>
        <end position="313"/>
    </location>
</feature>
<comment type="subcellular location">
    <subcellularLocation>
        <location evidence="1 5">Nucleus</location>
    </subcellularLocation>
</comment>
<dbReference type="Pfam" id="PF03790">
    <property type="entry name" value="KNOX1"/>
    <property type="match status" value="1"/>
</dbReference>
<dbReference type="PANTHER" id="PTHR11850">
    <property type="entry name" value="HOMEOBOX PROTEIN TRANSCRIPTION FACTORS"/>
    <property type="match status" value="1"/>
</dbReference>
<name>F5A6B3_FRAVE</name>
<accession>F5A6B3</accession>
<dbReference type="SMART" id="SM01256">
    <property type="entry name" value="KNOX2"/>
    <property type="match status" value="1"/>
</dbReference>
<evidence type="ECO:0000313" key="9">
    <source>
        <dbReference type="EMBL" id="AEC04752.1"/>
    </source>
</evidence>
<keyword evidence="2 5" id="KW-0238">DNA-binding</keyword>
<dbReference type="EMBL" id="HQ413776">
    <property type="protein sequence ID" value="AEC04752.1"/>
    <property type="molecule type" value="mRNA"/>
</dbReference>
<evidence type="ECO:0000259" key="8">
    <source>
        <dbReference type="PROSITE" id="PS51213"/>
    </source>
</evidence>
<dbReference type="InterPro" id="IPR005539">
    <property type="entry name" value="ELK_dom"/>
</dbReference>
<dbReference type="Pfam" id="PF03791">
    <property type="entry name" value="KNOX2"/>
    <property type="match status" value="1"/>
</dbReference>
<dbReference type="GO" id="GO:0005634">
    <property type="term" value="C:nucleus"/>
    <property type="evidence" value="ECO:0007669"/>
    <property type="project" value="UniProtKB-SubCell"/>
</dbReference>
<evidence type="ECO:0000256" key="2">
    <source>
        <dbReference type="ARBA" id="ARBA00023125"/>
    </source>
</evidence>
<evidence type="ECO:0000256" key="1">
    <source>
        <dbReference type="ARBA" id="ARBA00004123"/>
    </source>
</evidence>
<dbReference type="Gene3D" id="1.10.10.60">
    <property type="entry name" value="Homeodomain-like"/>
    <property type="match status" value="1"/>
</dbReference>
<dbReference type="Pfam" id="PF05920">
    <property type="entry name" value="Homeobox_KN"/>
    <property type="match status" value="1"/>
</dbReference>
<dbReference type="AlphaFoldDB" id="F5A6B3"/>
<proteinExistence type="evidence at transcript level"/>
<evidence type="ECO:0000256" key="6">
    <source>
        <dbReference type="PROSITE-ProRule" id="PRU00559"/>
    </source>
</evidence>
<evidence type="ECO:0000259" key="7">
    <source>
        <dbReference type="PROSITE" id="PS50071"/>
    </source>
</evidence>
<dbReference type="CDD" id="cd00086">
    <property type="entry name" value="homeodomain"/>
    <property type="match status" value="1"/>
</dbReference>
<dbReference type="RefSeq" id="NP_001267003.1">
    <property type="nucleotide sequence ID" value="NM_001280074.1"/>
</dbReference>
<dbReference type="InterPro" id="IPR005540">
    <property type="entry name" value="KNOX1"/>
</dbReference>
<protein>
    <submittedName>
        <fullName evidence="9">Knotted-like homeobox KNOX3</fullName>
    </submittedName>
</protein>
<keyword evidence="3 5" id="KW-0371">Homeobox</keyword>
<keyword evidence="4 5" id="KW-0539">Nucleus</keyword>
<dbReference type="InterPro" id="IPR009057">
    <property type="entry name" value="Homeodomain-like_sf"/>
</dbReference>
<feature type="DNA-binding region" description="Homeobox; TALE-type" evidence="5">
    <location>
        <begin position="251"/>
        <end position="314"/>
    </location>
</feature>
<dbReference type="InterPro" id="IPR005541">
    <property type="entry name" value="KNOX2"/>
</dbReference>
<evidence type="ECO:0000256" key="3">
    <source>
        <dbReference type="ARBA" id="ARBA00023155"/>
    </source>
</evidence>